<keyword evidence="3" id="KW-1185">Reference proteome</keyword>
<evidence type="ECO:0000256" key="1">
    <source>
        <dbReference type="SAM" id="Phobius"/>
    </source>
</evidence>
<evidence type="ECO:0000313" key="3">
    <source>
        <dbReference type="Proteomes" id="UP001145742"/>
    </source>
</evidence>
<feature type="transmembrane region" description="Helical" evidence="1">
    <location>
        <begin position="98"/>
        <end position="118"/>
    </location>
</feature>
<gene>
    <name evidence="2" type="ORF">WISP_01504</name>
</gene>
<protein>
    <submittedName>
        <fullName evidence="2">Adenylate cyclase type 3-like protein</fullName>
    </submittedName>
</protein>
<accession>A0ABQ9DUF7</accession>
<proteinExistence type="predicted"/>
<keyword evidence="1" id="KW-1133">Transmembrane helix</keyword>
<name>A0ABQ9DUF7_9PASS</name>
<feature type="transmembrane region" description="Helical" evidence="1">
    <location>
        <begin position="75"/>
        <end position="92"/>
    </location>
</feature>
<dbReference type="EMBL" id="WHWB01030894">
    <property type="protein sequence ID" value="KAJ7428227.1"/>
    <property type="molecule type" value="Genomic_DNA"/>
</dbReference>
<evidence type="ECO:0000313" key="2">
    <source>
        <dbReference type="EMBL" id="KAJ7428227.1"/>
    </source>
</evidence>
<reference evidence="2" key="1">
    <citation type="submission" date="2019-10" db="EMBL/GenBank/DDBJ databases">
        <authorList>
            <person name="Soares A.E.R."/>
            <person name="Aleixo A."/>
            <person name="Schneider P."/>
            <person name="Miyaki C.Y."/>
            <person name="Schneider M.P."/>
            <person name="Mello C."/>
            <person name="Vasconcelos A.T.R."/>
        </authorList>
    </citation>
    <scope>NUCLEOTIDE SEQUENCE</scope>
    <source>
        <tissue evidence="2">Muscle</tissue>
    </source>
</reference>
<dbReference type="Proteomes" id="UP001145742">
    <property type="component" value="Unassembled WGS sequence"/>
</dbReference>
<feature type="transmembrane region" description="Helical" evidence="1">
    <location>
        <begin position="170"/>
        <end position="203"/>
    </location>
</feature>
<sequence>MPRNTGAFSEPEFSAEYSADHSVSLPWDPERGAPEVTLRRSGLCPCLPRSVRLSFSPESLENLYQTYFRRQRHETLPVLLVFAALFDCHILATGWQRVAPAVAAGTALVAHAGLLALCRWQGLPQRWWRRVLPCLLWVLVPAQVLCHLALGSGRAPEPPDTVGWQAFFAFSFFLTLPLRLAGIVGIAATSCALHTLVLGVAVAQQRPEGMEGTDIVRQVRGHRGRGLCPCLNGGPAAGLGLGLGGGAGVGWEQDTGMSPELHPHP</sequence>
<feature type="transmembrane region" description="Helical" evidence="1">
    <location>
        <begin position="130"/>
        <end position="150"/>
    </location>
</feature>
<organism evidence="2 3">
    <name type="scientific">Willisornis vidua</name>
    <name type="common">Xingu scale-backed antbird</name>
    <dbReference type="NCBI Taxonomy" id="1566151"/>
    <lineage>
        <taxon>Eukaryota</taxon>
        <taxon>Metazoa</taxon>
        <taxon>Chordata</taxon>
        <taxon>Craniata</taxon>
        <taxon>Vertebrata</taxon>
        <taxon>Euteleostomi</taxon>
        <taxon>Archelosauria</taxon>
        <taxon>Archosauria</taxon>
        <taxon>Dinosauria</taxon>
        <taxon>Saurischia</taxon>
        <taxon>Theropoda</taxon>
        <taxon>Coelurosauria</taxon>
        <taxon>Aves</taxon>
        <taxon>Neognathae</taxon>
        <taxon>Neoaves</taxon>
        <taxon>Telluraves</taxon>
        <taxon>Australaves</taxon>
        <taxon>Passeriformes</taxon>
        <taxon>Thamnophilidae</taxon>
        <taxon>Willisornis</taxon>
    </lineage>
</organism>
<comment type="caution">
    <text evidence="2">The sequence shown here is derived from an EMBL/GenBank/DDBJ whole genome shotgun (WGS) entry which is preliminary data.</text>
</comment>
<keyword evidence="1" id="KW-0472">Membrane</keyword>
<keyword evidence="1" id="KW-0812">Transmembrane</keyword>